<dbReference type="Pfam" id="PF24389">
    <property type="entry name" value="ORC-CDC6-like"/>
    <property type="match status" value="1"/>
</dbReference>
<evidence type="ECO:0000313" key="1">
    <source>
        <dbReference type="EMBL" id="MVT72340.1"/>
    </source>
</evidence>
<name>A0A844TCG2_9BRAD</name>
<dbReference type="AlphaFoldDB" id="A0A844TCG2"/>
<gene>
    <name evidence="1" type="ORF">GPL20_04340</name>
</gene>
<evidence type="ECO:0000313" key="2">
    <source>
        <dbReference type="Proteomes" id="UP000449969"/>
    </source>
</evidence>
<organism evidence="1 2">
    <name type="scientific">Bradyrhizobium cajani</name>
    <dbReference type="NCBI Taxonomy" id="1928661"/>
    <lineage>
        <taxon>Bacteria</taxon>
        <taxon>Pseudomonadati</taxon>
        <taxon>Pseudomonadota</taxon>
        <taxon>Alphaproteobacteria</taxon>
        <taxon>Hyphomicrobiales</taxon>
        <taxon>Nitrobacteraceae</taxon>
        <taxon>Bradyrhizobium</taxon>
    </lineage>
</organism>
<proteinExistence type="predicted"/>
<reference evidence="1 2" key="1">
    <citation type="submission" date="2019-12" db="EMBL/GenBank/DDBJ databases">
        <title>Draft genome sequences Bradyrhizobium cajani AMBPC1010, Bradyrhizobium pachyrhizi AMBPC1040 and Bradyrhizobium yuanmingense ALSPC3051, three plant growth promoting strains isolated from nodules of Cajanus cajan L. in Dominican Republic.</title>
        <authorList>
            <person name="Flores-Felix J.D."/>
            <person name="Araujo J."/>
            <person name="Diaz-Alcantara C."/>
            <person name="Gonzalez-Andres F."/>
            <person name="Velazquez E."/>
        </authorList>
    </citation>
    <scope>NUCLEOTIDE SEQUENCE [LARGE SCALE GENOMIC DNA]</scope>
    <source>
        <strain evidence="1 2">1010</strain>
    </source>
</reference>
<dbReference type="Proteomes" id="UP000449969">
    <property type="component" value="Unassembled WGS sequence"/>
</dbReference>
<dbReference type="InterPro" id="IPR056955">
    <property type="entry name" value="ORC-CDC6-like"/>
</dbReference>
<keyword evidence="2" id="KW-1185">Reference proteome</keyword>
<protein>
    <submittedName>
        <fullName evidence="1">Uncharacterized protein</fullName>
    </submittedName>
</protein>
<dbReference type="OrthoDB" id="271711at2"/>
<accession>A0A844TCG2</accession>
<comment type="caution">
    <text evidence="1">The sequence shown here is derived from an EMBL/GenBank/DDBJ whole genome shotgun (WGS) entry which is preliminary data.</text>
</comment>
<sequence>MPQAIQIGHINPFAVTQAVDLSDEEIQRLWVAVSGDEQGSVYRPKSPMPLFLLGGKGSGKTHWMRYHSFALQRLRYEERSVGCLKGLSEDGYLGIYVLLGSLNAERFHNHGQSPEIWRALFAYYLELWLAQELLQVLVRLCQEEPSVCEVESEICAAIVGLLGGELNDVVESFDGCLNLLSRMQAEIDLAINNIMFDGALNIKIRVTPGQLAFGIPKVLKRKISALRSVVFAYHLDEFEIITEDQQKHINTLIRERSSPSTFRVGGRLWSIKTRHTYKANEENKEGSEFETWYLDRRFRQSKSQWIKFSYQLIQKRLEMAGLGQGGKITRPQIDALFDVPDLGWDSDFVRERISGRARSHLARFERKAKAGLKYHLLPGADDPRDVDAILRHIENEQFPLLEKVNILLLYQAWFRDENLVRRSVQIRAECRGFQTRPHRAGKYQRAVQHYGSDLLAQLFREERKRQSLHYGMKTFIRMSEGLPRSLLNLLKQIFDWGIYNRSSDRISQISTNDQDLGLQECAEWFLTTMRKSGEQEVAIVTAIERLGQLFEVNRFADKPVECSLLGFSVRERDLAVVVQERLRLAEQHSFLIRISRGEIDRNTKERISKFQLNALLGPKWDLPAARRGIARLKASEVEIVFDPSRDDDFRELLRSWTEKMTAPYFGRRQRHETPSLFDVRT</sequence>
<dbReference type="RefSeq" id="WP_157327999.1">
    <property type="nucleotide sequence ID" value="NZ_JANADL010000026.1"/>
</dbReference>
<dbReference type="EMBL" id="WQNE01000002">
    <property type="protein sequence ID" value="MVT72340.1"/>
    <property type="molecule type" value="Genomic_DNA"/>
</dbReference>